<evidence type="ECO:0000256" key="3">
    <source>
        <dbReference type="ARBA" id="ARBA00023315"/>
    </source>
</evidence>
<accession>A0A378JMC3</accession>
<feature type="active site" description="Proton acceptor" evidence="4">
    <location>
        <position position="350"/>
    </location>
</feature>
<dbReference type="EMBL" id="UGOD01000001">
    <property type="protein sequence ID" value="STX52227.1"/>
    <property type="molecule type" value="Genomic_DNA"/>
</dbReference>
<dbReference type="EC" id="2.3.1.9" evidence="8"/>
<dbReference type="CDD" id="cd00751">
    <property type="entry name" value="thiolase"/>
    <property type="match status" value="1"/>
</dbReference>
<dbReference type="PANTHER" id="PTHR18919:SF138">
    <property type="entry name" value="ACETYL-COA C-ACETYLTRANSFERASE"/>
    <property type="match status" value="1"/>
</dbReference>
<dbReference type="NCBIfam" id="TIGR01930">
    <property type="entry name" value="AcCoA-C-Actrans"/>
    <property type="match status" value="1"/>
</dbReference>
<evidence type="ECO:0000256" key="2">
    <source>
        <dbReference type="ARBA" id="ARBA00022679"/>
    </source>
</evidence>
<dbReference type="OrthoDB" id="9764638at2"/>
<comment type="similarity">
    <text evidence="1 5">Belongs to the thiolase-like superfamily. Thiolase family.</text>
</comment>
<evidence type="ECO:0000259" key="7">
    <source>
        <dbReference type="Pfam" id="PF02803"/>
    </source>
</evidence>
<dbReference type="Proteomes" id="UP000254794">
    <property type="component" value="Unassembled WGS sequence"/>
</dbReference>
<feature type="active site" description="Proton acceptor" evidence="4">
    <location>
        <position position="380"/>
    </location>
</feature>
<evidence type="ECO:0000259" key="6">
    <source>
        <dbReference type="Pfam" id="PF00108"/>
    </source>
</evidence>
<dbReference type="InterPro" id="IPR020615">
    <property type="entry name" value="Thiolase_acyl_enz_int_AS"/>
</dbReference>
<dbReference type="FunFam" id="3.40.47.10:FF:000010">
    <property type="entry name" value="Acetyl-CoA acetyltransferase (Thiolase)"/>
    <property type="match status" value="1"/>
</dbReference>
<feature type="active site" description="Acyl-thioester intermediate" evidence="4">
    <location>
        <position position="90"/>
    </location>
</feature>
<evidence type="ECO:0000313" key="9">
    <source>
        <dbReference type="Proteomes" id="UP000254794"/>
    </source>
</evidence>
<dbReference type="InterPro" id="IPR016039">
    <property type="entry name" value="Thiolase-like"/>
</dbReference>
<dbReference type="PIRSF" id="PIRSF000429">
    <property type="entry name" value="Ac-CoA_Ac_transf"/>
    <property type="match status" value="1"/>
</dbReference>
<dbReference type="GO" id="GO:0003985">
    <property type="term" value="F:acetyl-CoA C-acetyltransferase activity"/>
    <property type="evidence" value="ECO:0007669"/>
    <property type="project" value="UniProtKB-EC"/>
</dbReference>
<name>A0A378JMC3_9GAMM</name>
<feature type="domain" description="Thiolase N-terminal" evidence="6">
    <location>
        <begin position="6"/>
        <end position="262"/>
    </location>
</feature>
<dbReference type="PROSITE" id="PS00099">
    <property type="entry name" value="THIOLASE_3"/>
    <property type="match status" value="1"/>
</dbReference>
<dbReference type="InterPro" id="IPR020616">
    <property type="entry name" value="Thiolase_N"/>
</dbReference>
<proteinExistence type="inferred from homology"/>
<dbReference type="InterPro" id="IPR002155">
    <property type="entry name" value="Thiolase"/>
</dbReference>
<dbReference type="Gene3D" id="3.40.47.10">
    <property type="match status" value="2"/>
</dbReference>
<evidence type="ECO:0000256" key="4">
    <source>
        <dbReference type="PIRSR" id="PIRSR000429-1"/>
    </source>
</evidence>
<dbReference type="Pfam" id="PF02803">
    <property type="entry name" value="Thiolase_C"/>
    <property type="match status" value="1"/>
</dbReference>
<keyword evidence="2 5" id="KW-0808">Transferase</keyword>
<feature type="domain" description="Thiolase C-terminal" evidence="7">
    <location>
        <begin position="271"/>
        <end position="392"/>
    </location>
</feature>
<keyword evidence="9" id="KW-1185">Reference proteome</keyword>
<dbReference type="GO" id="GO:0044281">
    <property type="term" value="P:small molecule metabolic process"/>
    <property type="evidence" value="ECO:0007669"/>
    <property type="project" value="UniProtKB-ARBA"/>
</dbReference>
<dbReference type="Pfam" id="PF00108">
    <property type="entry name" value="Thiolase_N"/>
    <property type="match status" value="1"/>
</dbReference>
<dbReference type="AlphaFoldDB" id="A0A378JMC3"/>
<reference evidence="8 9" key="1">
    <citation type="submission" date="2018-06" db="EMBL/GenBank/DDBJ databases">
        <authorList>
            <consortium name="Pathogen Informatics"/>
            <person name="Doyle S."/>
        </authorList>
    </citation>
    <scope>NUCLEOTIDE SEQUENCE [LARGE SCALE GENOMIC DNA]</scope>
    <source>
        <strain evidence="8 9">NCTC13316</strain>
    </source>
</reference>
<dbReference type="PANTHER" id="PTHR18919">
    <property type="entry name" value="ACETYL-COA C-ACYLTRANSFERASE"/>
    <property type="match status" value="1"/>
</dbReference>
<evidence type="ECO:0000256" key="1">
    <source>
        <dbReference type="ARBA" id="ARBA00010982"/>
    </source>
</evidence>
<sequence length="395" mass="41680">MEQNDVVIVAAKRTPMGNMLGALSNLSAPDLGAEAHRAAIDFAQISPNDIDEVISGCVLQAGIGQAPARQAAIKAGVPEAIGATTINKMCGSGMKAVMLAHDLIKCGSANTILAGGMESMSNAPYLLSKARAGYRLGHGEIKDHMFLDGLEDAYDRGRLMGYFAEATAKHYQFSRNAQDDFAIRSMERAIQSNNDRSFAEEIVPITITSKKGDITIEKDESPDPNKLAKIAQLKPAFQADGTVTAANSSSISDGAASLIVMSYAQANKLGLKPLARIVAHASHAQAPQWFTTAPVEAIRKVMNRAGWKQNDVDLYEINEAFAVVAMAAMQELELSADMVNIHGGACALGHPIGASGARILVTLIHALKQKAKKRGVAALCIGGGEATAMAIEVID</sequence>
<protein>
    <submittedName>
        <fullName evidence="8">Acetyl-CoA acetyltransferase</fullName>
        <ecNumber evidence="8">2.3.1.9</ecNumber>
    </submittedName>
</protein>
<evidence type="ECO:0000313" key="8">
    <source>
        <dbReference type="EMBL" id="STX52227.1"/>
    </source>
</evidence>
<evidence type="ECO:0000256" key="5">
    <source>
        <dbReference type="RuleBase" id="RU003557"/>
    </source>
</evidence>
<dbReference type="InterPro" id="IPR020617">
    <property type="entry name" value="Thiolase_C"/>
</dbReference>
<dbReference type="RefSeq" id="WP_115331799.1">
    <property type="nucleotide sequence ID" value="NZ_CAAAHP010000005.1"/>
</dbReference>
<gene>
    <name evidence="8" type="primary">atoB</name>
    <name evidence="8" type="ORF">NCTC13316_02331</name>
</gene>
<keyword evidence="3 5" id="KW-0012">Acyltransferase</keyword>
<organism evidence="8 9">
    <name type="scientific">Legionella busanensis</name>
    <dbReference type="NCBI Taxonomy" id="190655"/>
    <lineage>
        <taxon>Bacteria</taxon>
        <taxon>Pseudomonadati</taxon>
        <taxon>Pseudomonadota</taxon>
        <taxon>Gammaproteobacteria</taxon>
        <taxon>Legionellales</taxon>
        <taxon>Legionellaceae</taxon>
        <taxon>Legionella</taxon>
    </lineage>
</organism>
<dbReference type="PROSITE" id="PS00098">
    <property type="entry name" value="THIOLASE_1"/>
    <property type="match status" value="1"/>
</dbReference>
<dbReference type="SUPFAM" id="SSF53901">
    <property type="entry name" value="Thiolase-like"/>
    <property type="match status" value="2"/>
</dbReference>
<dbReference type="InterPro" id="IPR020610">
    <property type="entry name" value="Thiolase_AS"/>
</dbReference>